<dbReference type="HAMAP" id="MF_01444">
    <property type="entry name" value="2H_phosphoesterase_YjcG"/>
    <property type="match status" value="1"/>
</dbReference>
<dbReference type="Proteomes" id="UP001589609">
    <property type="component" value="Unassembled WGS sequence"/>
</dbReference>
<feature type="short sequence motif" description="HXTX 2" evidence="2">
    <location>
        <begin position="115"/>
        <end position="118"/>
    </location>
</feature>
<dbReference type="InterPro" id="IPR050580">
    <property type="entry name" value="2H_phosphoesterase_YjcG-like"/>
</dbReference>
<dbReference type="NCBIfam" id="NF010223">
    <property type="entry name" value="PRK13679.1"/>
    <property type="match status" value="1"/>
</dbReference>
<feature type="active site" description="Proton acceptor" evidence="2">
    <location>
        <position position="115"/>
    </location>
</feature>
<feature type="short sequence motif" description="HXTX 1" evidence="2">
    <location>
        <begin position="34"/>
        <end position="37"/>
    </location>
</feature>
<evidence type="ECO:0000256" key="2">
    <source>
        <dbReference type="HAMAP-Rule" id="MF_01444"/>
    </source>
</evidence>
<keyword evidence="4" id="KW-1185">Reference proteome</keyword>
<dbReference type="InterPro" id="IPR022932">
    <property type="entry name" value="YjcG"/>
</dbReference>
<accession>A0ABV5WQ03</accession>
<comment type="caution">
    <text evidence="3">The sequence shown here is derived from an EMBL/GenBank/DDBJ whole genome shotgun (WGS) entry which is preliminary data.</text>
</comment>
<name>A0ABV5WQ03_9BACI</name>
<gene>
    <name evidence="3" type="ORF">ACFFMS_31225</name>
</gene>
<proteinExistence type="inferred from homology"/>
<reference evidence="3 4" key="1">
    <citation type="submission" date="2024-09" db="EMBL/GenBank/DDBJ databases">
        <authorList>
            <person name="Sun Q."/>
            <person name="Mori K."/>
        </authorList>
    </citation>
    <scope>NUCLEOTIDE SEQUENCE [LARGE SCALE GENOMIC DNA]</scope>
    <source>
        <strain evidence="3 4">JCM 11201</strain>
    </source>
</reference>
<comment type="similarity">
    <text evidence="2">Belongs to the 2H phosphoesterase superfamily. YjcG family.</text>
</comment>
<dbReference type="EMBL" id="JBHMAF010000200">
    <property type="protein sequence ID" value="MFB9762699.1"/>
    <property type="molecule type" value="Genomic_DNA"/>
</dbReference>
<dbReference type="InterPro" id="IPR009097">
    <property type="entry name" value="Cyclic_Pdiesterase"/>
</dbReference>
<protein>
    <recommendedName>
        <fullName evidence="2">Putative phosphoesterase ACFFMS_31225</fullName>
        <ecNumber evidence="2">3.1.-.-</ecNumber>
    </recommendedName>
</protein>
<keyword evidence="1 2" id="KW-0378">Hydrolase</keyword>
<dbReference type="SUPFAM" id="SSF55144">
    <property type="entry name" value="LigT-like"/>
    <property type="match status" value="1"/>
</dbReference>
<organism evidence="3 4">
    <name type="scientific">Ectobacillus funiculus</name>
    <dbReference type="NCBI Taxonomy" id="137993"/>
    <lineage>
        <taxon>Bacteria</taxon>
        <taxon>Bacillati</taxon>
        <taxon>Bacillota</taxon>
        <taxon>Bacilli</taxon>
        <taxon>Bacillales</taxon>
        <taxon>Bacillaceae</taxon>
        <taxon>Ectobacillus</taxon>
    </lineage>
</organism>
<sequence length="171" mass="19792">MKFGIVIFPSKSMQDKANSFRKRYDPHYALIPPHITLKSPFDATEEKAKEIAQELDKVSDKLKPFTLKIGKVSSFAPVNNVIYFKVEKTPELEALNEKLHTGYFAQEREYTFVPHITLGQDMSDGEHADVLGQLRMIEFHHEQTVDRLHLLYQLEDGSWTVYETFQLGKDC</sequence>
<dbReference type="RefSeq" id="WP_379952571.1">
    <property type="nucleotide sequence ID" value="NZ_JBHMAF010000200.1"/>
</dbReference>
<evidence type="ECO:0000313" key="3">
    <source>
        <dbReference type="EMBL" id="MFB9762699.1"/>
    </source>
</evidence>
<evidence type="ECO:0000256" key="1">
    <source>
        <dbReference type="ARBA" id="ARBA00022801"/>
    </source>
</evidence>
<dbReference type="EC" id="3.1.-.-" evidence="2"/>
<dbReference type="Pfam" id="PF13563">
    <property type="entry name" value="2_5_RNA_ligase2"/>
    <property type="match status" value="1"/>
</dbReference>
<evidence type="ECO:0000313" key="4">
    <source>
        <dbReference type="Proteomes" id="UP001589609"/>
    </source>
</evidence>
<dbReference type="PANTHER" id="PTHR40037">
    <property type="entry name" value="PHOSPHOESTERASE YJCG-RELATED"/>
    <property type="match status" value="1"/>
</dbReference>
<dbReference type="Gene3D" id="3.90.1140.10">
    <property type="entry name" value="Cyclic phosphodiesterase"/>
    <property type="match status" value="1"/>
</dbReference>
<dbReference type="PANTHER" id="PTHR40037:SF1">
    <property type="entry name" value="PHOSPHOESTERASE SAOUHSC_00951-RELATED"/>
    <property type="match status" value="1"/>
</dbReference>
<feature type="active site" description="Proton donor" evidence="2">
    <location>
        <position position="34"/>
    </location>
</feature>